<dbReference type="SUPFAM" id="SSF56601">
    <property type="entry name" value="beta-lactamase/transpeptidase-like"/>
    <property type="match status" value="1"/>
</dbReference>
<evidence type="ECO:0000313" key="13">
    <source>
        <dbReference type="EMBL" id="KOY76242.1"/>
    </source>
</evidence>
<dbReference type="Gene3D" id="3.40.710.10">
    <property type="entry name" value="DD-peptidase/beta-lactamase superfamily"/>
    <property type="match status" value="1"/>
</dbReference>
<evidence type="ECO:0000259" key="12">
    <source>
        <dbReference type="Pfam" id="PF03717"/>
    </source>
</evidence>
<keyword evidence="5" id="KW-0133">Cell shape</keyword>
<feature type="transmembrane region" description="Helical" evidence="10">
    <location>
        <begin position="20"/>
        <end position="44"/>
    </location>
</feature>
<dbReference type="EMBL" id="JXCY01000006">
    <property type="protein sequence ID" value="KOY76242.1"/>
    <property type="molecule type" value="Genomic_DNA"/>
</dbReference>
<evidence type="ECO:0000256" key="2">
    <source>
        <dbReference type="ARBA" id="ARBA00007171"/>
    </source>
</evidence>
<feature type="domain" description="Penicillin-binding protein transpeptidase" evidence="11">
    <location>
        <begin position="341"/>
        <end position="663"/>
    </location>
</feature>
<dbReference type="InterPro" id="IPR001460">
    <property type="entry name" value="PCN-bd_Tpept"/>
</dbReference>
<sequence length="687" mass="74112">MNSFLQKIFHHSDRGENSKVPFRLNIILTVVGVLFAILIIQLGYLQVINGNQYKAEVSRSDNSVKYGNVQRGMIYDSTGRVLVGNKAHQAIQYTKGLSVTSADLYKIANTLGKYLTVDTSALTPRQEADFYLANADNLKKVSSSITSPKGASTSEEYALELQKVMNDKLYSTDKATKNAATIFQKMSGSYQLSTTYIKTTDVTNKEIAEIGEHLDEMPGVQIGDSWTREYPNGNAIQSIVGTVSSEKVGLPSDRINTLLAEGYSRNDSVGQSYLEEKYESTLRGSKSQTLIKGGSLDKAVKQYGGQKGDNLQLTINSEFEKKIQSLVEEADQGTGNSTGAYAVVMNPNTGGIIGLAGVSRDPETGKETPNALGTINSSIVMGSVVKGAMISGALMDKVITPTNSTLTDKPILTGGIRKASWFNQSGNHDIALDASTALEVSSNSYMMQLAMKEAKFNYVEGGALTMNPDVFNIMRGYFNEFGLGVYTGIDLPGETKGIQGPSGSANIGKALDLSYGNYDAYTPMQVAQYISTIANGGYRIEPHIVQSIRASNKSGKLGRVKYTVTPTVLNKIDMTAAERKVVTDGFYKVVHGTNEYRTGITLNTVKPSISAKTGTAQTFYSSGKKGSKPVETVTLSLGSFAPSDNPQVVVVVAIPNLPSNAESNNIDLAQKIYQAYWKYVQSDSGLK</sequence>
<dbReference type="InterPro" id="IPR012338">
    <property type="entry name" value="Beta-lactam/transpept-like"/>
</dbReference>
<proteinExistence type="inferred from homology"/>
<dbReference type="Proteomes" id="UP000037778">
    <property type="component" value="Unassembled WGS sequence"/>
</dbReference>
<feature type="domain" description="Penicillin-binding protein dimerisation" evidence="12">
    <location>
        <begin position="69"/>
        <end position="299"/>
    </location>
</feature>
<comment type="caution">
    <text evidence="13">The sequence shown here is derived from an EMBL/GenBank/DDBJ whole genome shotgun (WGS) entry which is preliminary data.</text>
</comment>
<keyword evidence="8 10" id="KW-0472">Membrane</keyword>
<evidence type="ECO:0000256" key="10">
    <source>
        <dbReference type="SAM" id="Phobius"/>
    </source>
</evidence>
<name>A0A0M9DCQ2_9LACO</name>
<evidence type="ECO:0000259" key="11">
    <source>
        <dbReference type="Pfam" id="PF00905"/>
    </source>
</evidence>
<dbReference type="Gene3D" id="1.10.10.1230">
    <property type="entry name" value="Penicillin-binding protein, N-terminal non-catalytic domain, head sub-domain"/>
    <property type="match status" value="1"/>
</dbReference>
<keyword evidence="13" id="KW-0132">Cell division</keyword>
<dbReference type="Pfam" id="PF03717">
    <property type="entry name" value="PBP_dimer"/>
    <property type="match status" value="1"/>
</dbReference>
<reference evidence="13 14" key="1">
    <citation type="journal article" date="2015" name="Genome Biol. Evol.">
        <title>Functionally Structured Genomes in Lactobacillus kunkeei Colonizing the Honey Crop and Food Products of Honeybees and Stingless Bees.</title>
        <authorList>
            <person name="Tamarit D."/>
            <person name="Ellegaard K.M."/>
            <person name="Wikander J."/>
            <person name="Olofsson T."/>
            <person name="Vasquez A."/>
            <person name="Andersson S.G."/>
        </authorList>
    </citation>
    <scope>NUCLEOTIDE SEQUENCE [LARGE SCALE GENOMIC DNA]</scope>
    <source>
        <strain evidence="13 14">LAko</strain>
    </source>
</reference>
<evidence type="ECO:0000256" key="7">
    <source>
        <dbReference type="ARBA" id="ARBA00022989"/>
    </source>
</evidence>
<keyword evidence="3" id="KW-1003">Cell membrane</keyword>
<dbReference type="PATRIC" id="fig|148814.8.peg.738"/>
<dbReference type="GO" id="GO:0009252">
    <property type="term" value="P:peptidoglycan biosynthetic process"/>
    <property type="evidence" value="ECO:0007669"/>
    <property type="project" value="UniProtKB-KW"/>
</dbReference>
<comment type="similarity">
    <text evidence="2">Belongs to the transpeptidase family.</text>
</comment>
<dbReference type="GO" id="GO:0008360">
    <property type="term" value="P:regulation of cell shape"/>
    <property type="evidence" value="ECO:0007669"/>
    <property type="project" value="UniProtKB-KW"/>
</dbReference>
<keyword evidence="9" id="KW-0961">Cell wall biogenesis/degradation</keyword>
<accession>A0A0M9DCQ2</accession>
<dbReference type="Gene3D" id="3.90.1310.10">
    <property type="entry name" value="Penicillin-binding protein 2a (Domain 2)"/>
    <property type="match status" value="1"/>
</dbReference>
<dbReference type="SUPFAM" id="SSF56519">
    <property type="entry name" value="Penicillin binding protein dimerisation domain"/>
    <property type="match status" value="1"/>
</dbReference>
<evidence type="ECO:0000256" key="6">
    <source>
        <dbReference type="ARBA" id="ARBA00022984"/>
    </source>
</evidence>
<evidence type="ECO:0000256" key="4">
    <source>
        <dbReference type="ARBA" id="ARBA00022692"/>
    </source>
</evidence>
<keyword evidence="4 10" id="KW-0812">Transmembrane</keyword>
<dbReference type="GO" id="GO:0071972">
    <property type="term" value="F:peptidoglycan L,D-transpeptidase activity"/>
    <property type="evidence" value="ECO:0007669"/>
    <property type="project" value="TreeGrafter"/>
</dbReference>
<dbReference type="RefSeq" id="WP_053791779.1">
    <property type="nucleotide sequence ID" value="NZ_JXCY01000006.1"/>
</dbReference>
<dbReference type="InterPro" id="IPR036138">
    <property type="entry name" value="PBP_dimer_sf"/>
</dbReference>
<evidence type="ECO:0000256" key="3">
    <source>
        <dbReference type="ARBA" id="ARBA00022475"/>
    </source>
</evidence>
<evidence type="ECO:0000313" key="14">
    <source>
        <dbReference type="Proteomes" id="UP000037778"/>
    </source>
</evidence>
<keyword evidence="13" id="KW-0131">Cell cycle</keyword>
<evidence type="ECO:0000256" key="5">
    <source>
        <dbReference type="ARBA" id="ARBA00022960"/>
    </source>
</evidence>
<dbReference type="GO" id="GO:0008658">
    <property type="term" value="F:penicillin binding"/>
    <property type="evidence" value="ECO:0007669"/>
    <property type="project" value="InterPro"/>
</dbReference>
<gene>
    <name evidence="13" type="ORF">RZ71_06910</name>
</gene>
<protein>
    <submittedName>
        <fullName evidence="13">Cell division protein FtsI/penicillin-binding protein 2</fullName>
    </submittedName>
</protein>
<dbReference type="InterPro" id="IPR005311">
    <property type="entry name" value="PBP_dimer"/>
</dbReference>
<dbReference type="InterPro" id="IPR050515">
    <property type="entry name" value="Beta-lactam/transpept"/>
</dbReference>
<keyword evidence="14" id="KW-1185">Reference proteome</keyword>
<keyword evidence="7 10" id="KW-1133">Transmembrane helix</keyword>
<evidence type="ECO:0000256" key="8">
    <source>
        <dbReference type="ARBA" id="ARBA00023136"/>
    </source>
</evidence>
<dbReference type="Pfam" id="PF00905">
    <property type="entry name" value="Transpeptidase"/>
    <property type="match status" value="1"/>
</dbReference>
<comment type="subcellular location">
    <subcellularLocation>
        <location evidence="1">Cell membrane</location>
        <topology evidence="1">Single-pass membrane protein</topology>
    </subcellularLocation>
</comment>
<dbReference type="GO" id="GO:0071555">
    <property type="term" value="P:cell wall organization"/>
    <property type="evidence" value="ECO:0007669"/>
    <property type="project" value="UniProtKB-KW"/>
</dbReference>
<dbReference type="PANTHER" id="PTHR30627:SF2">
    <property type="entry name" value="PEPTIDOGLYCAN D,D-TRANSPEPTIDASE MRDA"/>
    <property type="match status" value="1"/>
</dbReference>
<organism evidence="13 14">
    <name type="scientific">Apilactobacillus kunkeei</name>
    <dbReference type="NCBI Taxonomy" id="148814"/>
    <lineage>
        <taxon>Bacteria</taxon>
        <taxon>Bacillati</taxon>
        <taxon>Bacillota</taxon>
        <taxon>Bacilli</taxon>
        <taxon>Lactobacillales</taxon>
        <taxon>Lactobacillaceae</taxon>
        <taxon>Apilactobacillus</taxon>
    </lineage>
</organism>
<dbReference type="PANTHER" id="PTHR30627">
    <property type="entry name" value="PEPTIDOGLYCAN D,D-TRANSPEPTIDASE"/>
    <property type="match status" value="1"/>
</dbReference>
<evidence type="ECO:0000256" key="9">
    <source>
        <dbReference type="ARBA" id="ARBA00023316"/>
    </source>
</evidence>
<keyword evidence="6" id="KW-0573">Peptidoglycan synthesis</keyword>
<dbReference type="GO" id="GO:0051301">
    <property type="term" value="P:cell division"/>
    <property type="evidence" value="ECO:0007669"/>
    <property type="project" value="UniProtKB-KW"/>
</dbReference>
<evidence type="ECO:0000256" key="1">
    <source>
        <dbReference type="ARBA" id="ARBA00004162"/>
    </source>
</evidence>
<dbReference type="GO" id="GO:0005886">
    <property type="term" value="C:plasma membrane"/>
    <property type="evidence" value="ECO:0007669"/>
    <property type="project" value="UniProtKB-SubCell"/>
</dbReference>
<dbReference type="AlphaFoldDB" id="A0A0M9DCQ2"/>